<dbReference type="PANTHER" id="PTHR11815:SF10">
    <property type="entry name" value="SUCCINATE--COA LIGASE [GDP-FORMING] SUBUNIT BETA, MITOCHONDRIAL"/>
    <property type="match status" value="1"/>
</dbReference>
<evidence type="ECO:0000256" key="1">
    <source>
        <dbReference type="ARBA" id="ARBA00009182"/>
    </source>
</evidence>
<dbReference type="AlphaFoldDB" id="G2I229"/>
<feature type="binding site" evidence="10">
    <location>
        <position position="208"/>
    </location>
    <ligand>
        <name>Mg(2+)</name>
        <dbReference type="ChEBI" id="CHEBI:18420"/>
    </ligand>
</feature>
<keyword evidence="5 10" id="KW-0547">Nucleotide-binding</keyword>
<dbReference type="Proteomes" id="UP000009044">
    <property type="component" value="Chromosome"/>
</dbReference>
<feature type="binding site" evidence="10">
    <location>
        <position position="116"/>
    </location>
    <ligand>
        <name>ATP</name>
        <dbReference type="ChEBI" id="CHEBI:30616"/>
    </ligand>
</feature>
<dbReference type="FunFam" id="3.30.470.20:FF:000002">
    <property type="entry name" value="Succinate--CoA ligase [ADP-forming] subunit beta"/>
    <property type="match status" value="1"/>
</dbReference>
<dbReference type="GO" id="GO:0005829">
    <property type="term" value="C:cytosol"/>
    <property type="evidence" value="ECO:0007669"/>
    <property type="project" value="TreeGrafter"/>
</dbReference>
<dbReference type="FunFam" id="3.30.1490.20:FF:000002">
    <property type="entry name" value="Succinate--CoA ligase [ADP-forming] subunit beta"/>
    <property type="match status" value="1"/>
</dbReference>
<dbReference type="GO" id="GO:0006099">
    <property type="term" value="P:tricarboxylic acid cycle"/>
    <property type="evidence" value="ECO:0007669"/>
    <property type="project" value="UniProtKB-UniRule"/>
</dbReference>
<dbReference type="InterPro" id="IPR005811">
    <property type="entry name" value="SUCC_ACL_C"/>
</dbReference>
<dbReference type="PROSITE" id="PS50975">
    <property type="entry name" value="ATP_GRASP"/>
    <property type="match status" value="1"/>
</dbReference>
<dbReference type="Pfam" id="PF08442">
    <property type="entry name" value="ATP-grasp_2"/>
    <property type="match status" value="1"/>
</dbReference>
<evidence type="ECO:0000256" key="3">
    <source>
        <dbReference type="ARBA" id="ARBA00022598"/>
    </source>
</evidence>
<keyword evidence="6 10" id="KW-0067">ATP-binding</keyword>
<accession>G2I229</accession>
<comment type="similarity">
    <text evidence="1 10">Belongs to the succinate/malate CoA ligase beta subunit family.</text>
</comment>
<dbReference type="GO" id="GO:0042709">
    <property type="term" value="C:succinate-CoA ligase complex"/>
    <property type="evidence" value="ECO:0007669"/>
    <property type="project" value="TreeGrafter"/>
</dbReference>
<keyword evidence="3 10" id="KW-0436">Ligase</keyword>
<dbReference type="PANTHER" id="PTHR11815">
    <property type="entry name" value="SUCCINYL-COA SYNTHETASE BETA CHAIN"/>
    <property type="match status" value="1"/>
</dbReference>
<dbReference type="GO" id="GO:0006104">
    <property type="term" value="P:succinyl-CoA metabolic process"/>
    <property type="evidence" value="ECO:0007669"/>
    <property type="project" value="TreeGrafter"/>
</dbReference>
<dbReference type="InterPro" id="IPR005809">
    <property type="entry name" value="Succ_CoA_ligase-like_bsu"/>
</dbReference>
<keyword evidence="4 10" id="KW-0479">Metal-binding</keyword>
<dbReference type="PIRSF" id="PIRSF001554">
    <property type="entry name" value="SucCS_beta"/>
    <property type="match status" value="1"/>
</dbReference>
<evidence type="ECO:0000256" key="10">
    <source>
        <dbReference type="HAMAP-Rule" id="MF_00558"/>
    </source>
</evidence>
<name>G2I229_KOMMN</name>
<dbReference type="RefSeq" id="WP_014104036.1">
    <property type="nucleotide sequence ID" value="NC_016027.1"/>
</dbReference>
<dbReference type="Gene3D" id="3.40.50.261">
    <property type="entry name" value="Succinyl-CoA synthetase domains"/>
    <property type="match status" value="1"/>
</dbReference>
<dbReference type="InterPro" id="IPR016102">
    <property type="entry name" value="Succinyl-CoA_synth-like"/>
</dbReference>
<dbReference type="InterPro" id="IPR013650">
    <property type="entry name" value="ATP-grasp_succ-CoA_synth-type"/>
</dbReference>
<dbReference type="SUPFAM" id="SSF52210">
    <property type="entry name" value="Succinyl-CoA synthetase domains"/>
    <property type="match status" value="1"/>
</dbReference>
<dbReference type="InterPro" id="IPR013815">
    <property type="entry name" value="ATP_grasp_subdomain_1"/>
</dbReference>
<evidence type="ECO:0000256" key="8">
    <source>
        <dbReference type="ARBA" id="ARBA00052241"/>
    </source>
</evidence>
<organism evidence="12 13">
    <name type="scientific">Komagataeibacter medellinensis (strain NBRC 3288 / BCRC 11682 / LMG 1693 / Kondo 51)</name>
    <name type="common">Gluconacetobacter medellinensis</name>
    <dbReference type="NCBI Taxonomy" id="634177"/>
    <lineage>
        <taxon>Bacteria</taxon>
        <taxon>Pseudomonadati</taxon>
        <taxon>Pseudomonadota</taxon>
        <taxon>Alphaproteobacteria</taxon>
        <taxon>Acetobacterales</taxon>
        <taxon>Acetobacteraceae</taxon>
        <taxon>Komagataeibacter</taxon>
    </lineage>
</organism>
<dbReference type="NCBIfam" id="NF001913">
    <property type="entry name" value="PRK00696.1"/>
    <property type="match status" value="1"/>
</dbReference>
<sequence>MNIHEYQAKALLRSYGMPVPEGRAATSAAQALDAARSLAAPVTVVKAQIHAGGRGAGHFASNPEGRGGVRLARSLDEVSEAAGAMLGEILVTKQTGPAGRMVRTLYIESGCDIARELYFSMLVDRVSGQIVIVASPDGGMEIEEVAARTPERILKEYIDPAKGLCDYQSRDLAVRLGLTGREIRAFQNIVRSAYNAFTDLDAAIVEINPLVVTGAGDLLALDAKMSFDENALFRHPELAKLRDEHEEDPREREAAGYGLAYVGLDGNIGCMVNGAGLAMATMDIIKMEGEEPANFLDVGGGASKERVAAAFRILIGDPKVRGILVNIFGGIMRCDVIAEAIIAASHETGLNVPLVVRLAGTNVERGKALLAESGLTIIPADDLGDAARKIVSAVRHAGA</sequence>
<evidence type="ECO:0000256" key="6">
    <source>
        <dbReference type="ARBA" id="ARBA00022840"/>
    </source>
</evidence>
<dbReference type="NCBIfam" id="TIGR01016">
    <property type="entry name" value="sucCoAbeta"/>
    <property type="match status" value="1"/>
</dbReference>
<comment type="catalytic activity">
    <reaction evidence="8">
        <text>(S)-malate + ATP + CoA = (S)-malyl-CoA + ADP + phosphate</text>
        <dbReference type="Rhea" id="RHEA:26193"/>
        <dbReference type="ChEBI" id="CHEBI:15589"/>
        <dbReference type="ChEBI" id="CHEBI:30616"/>
        <dbReference type="ChEBI" id="CHEBI:43474"/>
        <dbReference type="ChEBI" id="CHEBI:57287"/>
        <dbReference type="ChEBI" id="CHEBI:57317"/>
        <dbReference type="ChEBI" id="CHEBI:456216"/>
        <dbReference type="EC" id="6.2.1.9"/>
    </reaction>
</comment>
<dbReference type="HAMAP" id="MF_00558">
    <property type="entry name" value="Succ_CoA_beta"/>
    <property type="match status" value="1"/>
</dbReference>
<feature type="binding site" evidence="10">
    <location>
        <begin position="53"/>
        <end position="55"/>
    </location>
    <ligand>
        <name>ATP</name>
        <dbReference type="ChEBI" id="CHEBI:30616"/>
    </ligand>
</feature>
<comment type="catalytic activity">
    <reaction evidence="10">
        <text>succinate + ATP + CoA = succinyl-CoA + ADP + phosphate</text>
        <dbReference type="Rhea" id="RHEA:17661"/>
        <dbReference type="ChEBI" id="CHEBI:30031"/>
        <dbReference type="ChEBI" id="CHEBI:30616"/>
        <dbReference type="ChEBI" id="CHEBI:43474"/>
        <dbReference type="ChEBI" id="CHEBI:57287"/>
        <dbReference type="ChEBI" id="CHEBI:57292"/>
        <dbReference type="ChEBI" id="CHEBI:456216"/>
        <dbReference type="EC" id="6.2.1.5"/>
    </reaction>
</comment>
<feature type="domain" description="ATP-grasp" evidence="11">
    <location>
        <begin position="9"/>
        <end position="236"/>
    </location>
</feature>
<dbReference type="Gene3D" id="3.30.470.20">
    <property type="entry name" value="ATP-grasp fold, B domain"/>
    <property type="match status" value="1"/>
</dbReference>
<dbReference type="SUPFAM" id="SSF56059">
    <property type="entry name" value="Glutathione synthetase ATP-binding domain-like"/>
    <property type="match status" value="1"/>
</dbReference>
<feature type="binding site" evidence="10">
    <location>
        <position position="111"/>
    </location>
    <ligand>
        <name>ATP</name>
        <dbReference type="ChEBI" id="CHEBI:30616"/>
    </ligand>
</feature>
<dbReference type="EMBL" id="AP012159">
    <property type="protein sequence ID" value="BAK82445.1"/>
    <property type="molecule type" value="Genomic_DNA"/>
</dbReference>
<gene>
    <name evidence="10" type="primary">sucC</name>
    <name evidence="12" type="ordered locus">GLX_00330</name>
</gene>
<dbReference type="GO" id="GO:0000287">
    <property type="term" value="F:magnesium ion binding"/>
    <property type="evidence" value="ECO:0007669"/>
    <property type="project" value="UniProtKB-UniRule"/>
</dbReference>
<feature type="binding site" evidence="10">
    <location>
        <position position="273"/>
    </location>
    <ligand>
        <name>substrate</name>
        <note>ligand shared with subunit alpha</note>
    </ligand>
</feature>
<feature type="binding site" evidence="10">
    <location>
        <position position="46"/>
    </location>
    <ligand>
        <name>ATP</name>
        <dbReference type="ChEBI" id="CHEBI:30616"/>
    </ligand>
</feature>
<dbReference type="EC" id="6.2.1.5" evidence="10"/>
<protein>
    <recommendedName>
        <fullName evidence="10">Succinate--CoA ligase [ADP-forming] subunit beta</fullName>
        <ecNumber evidence="10">6.2.1.5</ecNumber>
    </recommendedName>
    <alternativeName>
        <fullName evidence="10">Succinyl-CoA synthetase subunit beta</fullName>
        <shortName evidence="10">SCS-beta</shortName>
    </alternativeName>
</protein>
<dbReference type="GO" id="GO:0004776">
    <property type="term" value="F:succinate-CoA ligase (GDP-forming) activity"/>
    <property type="evidence" value="ECO:0007669"/>
    <property type="project" value="RHEA"/>
</dbReference>
<feature type="binding site" evidence="10">
    <location>
        <position position="108"/>
    </location>
    <ligand>
        <name>ATP</name>
        <dbReference type="ChEBI" id="CHEBI:30616"/>
    </ligand>
</feature>
<evidence type="ECO:0000259" key="11">
    <source>
        <dbReference type="PROSITE" id="PS50975"/>
    </source>
</evidence>
<comment type="function">
    <text evidence="10">Succinyl-CoA synthetase functions in the citric acid cycle (TCA), coupling the hydrolysis of succinyl-CoA to the synthesis of either ATP or GTP and thus represents the only step of substrate-level phosphorylation in the TCA. The beta subunit provides nucleotide specificity of the enzyme and binds the substrate succinate, while the binding sites for coenzyme A and phosphate are found in the alpha subunit.</text>
</comment>
<dbReference type="PATRIC" id="fig|634177.7.peg.34"/>
<dbReference type="KEGG" id="gxy:GLX_00330"/>
<feature type="binding site" evidence="10">
    <location>
        <position position="222"/>
    </location>
    <ligand>
        <name>Mg(2+)</name>
        <dbReference type="ChEBI" id="CHEBI:18420"/>
    </ligand>
</feature>
<evidence type="ECO:0000256" key="7">
    <source>
        <dbReference type="ARBA" id="ARBA00022842"/>
    </source>
</evidence>
<dbReference type="GO" id="GO:0005524">
    <property type="term" value="F:ATP binding"/>
    <property type="evidence" value="ECO:0007669"/>
    <property type="project" value="UniProtKB-UniRule"/>
</dbReference>
<evidence type="ECO:0000313" key="13">
    <source>
        <dbReference type="Proteomes" id="UP000009044"/>
    </source>
</evidence>
<dbReference type="Gene3D" id="3.30.1490.20">
    <property type="entry name" value="ATP-grasp fold, A domain"/>
    <property type="match status" value="1"/>
</dbReference>
<dbReference type="InterPro" id="IPR017866">
    <property type="entry name" value="Succ-CoA_synthase_bsu_CS"/>
</dbReference>
<evidence type="ECO:0000313" key="12">
    <source>
        <dbReference type="EMBL" id="BAK82445.1"/>
    </source>
</evidence>
<proteinExistence type="inferred from homology"/>
<reference evidence="13" key="1">
    <citation type="journal article" date="2011" name="J. Bacteriol.">
        <title>Complete genome sequence of NBRC 3288, a unique cellulose-nonproducing strain of Gluconacetobacter xylinus isolated from vinegar.</title>
        <authorList>
            <person name="Ogino H."/>
            <person name="Azuma Y."/>
            <person name="Hosoyama A."/>
            <person name="Nakazawa H."/>
            <person name="Matsutani M."/>
            <person name="Hasegawa A."/>
            <person name="Otsuyama K."/>
            <person name="Matsushita K."/>
            <person name="Fujita N."/>
            <person name="Shirai M."/>
        </authorList>
    </citation>
    <scope>NUCLEOTIDE SEQUENCE [LARGE SCALE GENOMIC DNA]</scope>
    <source>
        <strain evidence="13">NBRC 3288 / BCRC 11682 / LMG 1693</strain>
    </source>
</reference>
<dbReference type="GO" id="GO:0050074">
    <property type="term" value="F:malate-CoA ligase activity"/>
    <property type="evidence" value="ECO:0007669"/>
    <property type="project" value="UniProtKB-EC"/>
</dbReference>
<dbReference type="GO" id="GO:0004775">
    <property type="term" value="F:succinate-CoA ligase (ADP-forming) activity"/>
    <property type="evidence" value="ECO:0007669"/>
    <property type="project" value="UniProtKB-UniRule"/>
</dbReference>
<dbReference type="PROSITE" id="PS01217">
    <property type="entry name" value="SUCCINYL_COA_LIG_3"/>
    <property type="match status" value="1"/>
</dbReference>
<dbReference type="InterPro" id="IPR011761">
    <property type="entry name" value="ATP-grasp"/>
</dbReference>
<comment type="catalytic activity">
    <reaction evidence="10">
        <text>GTP + succinate + CoA = succinyl-CoA + GDP + phosphate</text>
        <dbReference type="Rhea" id="RHEA:22120"/>
        <dbReference type="ChEBI" id="CHEBI:30031"/>
        <dbReference type="ChEBI" id="CHEBI:37565"/>
        <dbReference type="ChEBI" id="CHEBI:43474"/>
        <dbReference type="ChEBI" id="CHEBI:57287"/>
        <dbReference type="ChEBI" id="CHEBI:57292"/>
        <dbReference type="ChEBI" id="CHEBI:58189"/>
    </reaction>
</comment>
<dbReference type="UniPathway" id="UPA00223">
    <property type="reaction ID" value="UER00999"/>
</dbReference>
<feature type="binding site" evidence="10">
    <location>
        <begin position="330"/>
        <end position="332"/>
    </location>
    <ligand>
        <name>substrate</name>
        <note>ligand shared with subunit alpha</note>
    </ligand>
</feature>
<evidence type="ECO:0000256" key="2">
    <source>
        <dbReference type="ARBA" id="ARBA00022532"/>
    </source>
</evidence>
<keyword evidence="2 10" id="KW-0816">Tricarboxylic acid cycle</keyword>
<dbReference type="FunFam" id="3.40.50.261:FF:000001">
    <property type="entry name" value="Succinate--CoA ligase [ADP-forming] subunit beta"/>
    <property type="match status" value="1"/>
</dbReference>
<dbReference type="Pfam" id="PF00549">
    <property type="entry name" value="Ligase_CoA"/>
    <property type="match status" value="1"/>
</dbReference>
<comment type="pathway">
    <text evidence="10">Carbohydrate metabolism; tricarboxylic acid cycle; succinate from succinyl-CoA (ligase route): step 1/1.</text>
</comment>
<comment type="cofactor">
    <cofactor evidence="10">
        <name>Mg(2+)</name>
        <dbReference type="ChEBI" id="CHEBI:18420"/>
    </cofactor>
    <text evidence="10">Binds 1 Mg(2+) ion per subunit.</text>
</comment>
<dbReference type="eggNOG" id="COG0045">
    <property type="taxonomic scope" value="Bacteria"/>
</dbReference>
<evidence type="ECO:0000256" key="4">
    <source>
        <dbReference type="ARBA" id="ARBA00022723"/>
    </source>
</evidence>
<comment type="pathway">
    <text evidence="9">One-carbon metabolism; formaldehyde assimilation via serine pathway.</text>
</comment>
<dbReference type="STRING" id="634177.GLX_00330"/>
<evidence type="ECO:0000256" key="5">
    <source>
        <dbReference type="ARBA" id="ARBA00022741"/>
    </source>
</evidence>
<dbReference type="HOGENOM" id="CLU_037430_0_2_5"/>
<comment type="subunit">
    <text evidence="10">Heterotetramer of two alpha and two beta subunits.</text>
</comment>
<keyword evidence="7 10" id="KW-0460">Magnesium</keyword>
<evidence type="ECO:0000256" key="9">
    <source>
        <dbReference type="ARBA" id="ARBA00060690"/>
    </source>
</evidence>